<feature type="region of interest" description="Disordered" evidence="1">
    <location>
        <begin position="68"/>
        <end position="93"/>
    </location>
</feature>
<evidence type="ECO:0000313" key="3">
    <source>
        <dbReference type="Proteomes" id="UP000630864"/>
    </source>
</evidence>
<gene>
    <name evidence="2" type="ORF">PSE10A_49080</name>
</gene>
<comment type="caution">
    <text evidence="2">The sequence shown here is derived from an EMBL/GenBank/DDBJ whole genome shotgun (WGS) entry which is preliminary data.</text>
</comment>
<sequence>MTALDGLPGIDKPLQHLAGHPKTKIALHPRRHGSGEGTGLQAGLLEARNAHQWRVCARVRWRFFVAAGQDSRQNTGESKQNESVPEHGNLNVQ</sequence>
<protein>
    <submittedName>
        <fullName evidence="2">Uncharacterized protein</fullName>
    </submittedName>
</protein>
<proteinExistence type="predicted"/>
<dbReference type="EMBL" id="BMZW01000040">
    <property type="protein sequence ID" value="GFZ62397.1"/>
    <property type="molecule type" value="Genomic_DNA"/>
</dbReference>
<accession>A0A9P3AHA3</accession>
<reference evidence="2" key="1">
    <citation type="submission" date="2020-09" db="EMBL/GenBank/DDBJ databases">
        <title>Pseudomonas syringae pv. eriobotryae genome sequence causing loquat canker disease.</title>
        <authorList>
            <person name="Fukuda S."/>
            <person name="Tashiro H."/>
            <person name="Nagano Y."/>
        </authorList>
    </citation>
    <scope>NUCLEOTIDE SEQUENCE</scope>
    <source>
        <strain evidence="2">AM001</strain>
    </source>
</reference>
<dbReference type="AlphaFoldDB" id="A0A9P3AHA3"/>
<evidence type="ECO:0000256" key="1">
    <source>
        <dbReference type="SAM" id="MobiDB-lite"/>
    </source>
</evidence>
<evidence type="ECO:0000313" key="2">
    <source>
        <dbReference type="EMBL" id="GFZ62397.1"/>
    </source>
</evidence>
<organism evidence="2 3">
    <name type="scientific">Pseudomonas amygdali pv. eriobotryae</name>
    <dbReference type="NCBI Taxonomy" id="129137"/>
    <lineage>
        <taxon>Bacteria</taxon>
        <taxon>Pseudomonadati</taxon>
        <taxon>Pseudomonadota</taxon>
        <taxon>Gammaproteobacteria</taxon>
        <taxon>Pseudomonadales</taxon>
        <taxon>Pseudomonadaceae</taxon>
        <taxon>Pseudomonas</taxon>
        <taxon>Pseudomonas amygdali</taxon>
    </lineage>
</organism>
<feature type="compositionally biased region" description="Polar residues" evidence="1">
    <location>
        <begin position="70"/>
        <end position="83"/>
    </location>
</feature>
<name>A0A9P3AHA3_PSEA0</name>
<dbReference type="Proteomes" id="UP000630864">
    <property type="component" value="Unassembled WGS sequence"/>
</dbReference>